<dbReference type="EMBL" id="JBHUEY010000001">
    <property type="protein sequence ID" value="MFD1781828.1"/>
    <property type="molecule type" value="Genomic_DNA"/>
</dbReference>
<gene>
    <name evidence="1" type="ORF">ACFSC0_00335</name>
</gene>
<comment type="caution">
    <text evidence="1">The sequence shown here is derived from an EMBL/GenBank/DDBJ whole genome shotgun (WGS) entry which is preliminary data.</text>
</comment>
<dbReference type="RefSeq" id="WP_377281339.1">
    <property type="nucleotide sequence ID" value="NZ_JBHRSI010000003.1"/>
</dbReference>
<reference evidence="2" key="1">
    <citation type="journal article" date="2019" name="Int. J. Syst. Evol. Microbiol.">
        <title>The Global Catalogue of Microorganisms (GCM) 10K type strain sequencing project: providing services to taxonomists for standard genome sequencing and annotation.</title>
        <authorList>
            <consortium name="The Broad Institute Genomics Platform"/>
            <consortium name="The Broad Institute Genome Sequencing Center for Infectious Disease"/>
            <person name="Wu L."/>
            <person name="Ma J."/>
        </authorList>
    </citation>
    <scope>NUCLEOTIDE SEQUENCE [LARGE SCALE GENOMIC DNA]</scope>
    <source>
        <strain evidence="2">DFY28</strain>
    </source>
</reference>
<evidence type="ECO:0000313" key="1">
    <source>
        <dbReference type="EMBL" id="MFD1781828.1"/>
    </source>
</evidence>
<protein>
    <recommendedName>
        <fullName evidence="3">DUF2867 domain-containing protein</fullName>
    </recommendedName>
</protein>
<name>A0ABW4MWA5_9CAUL</name>
<sequence length="191" mass="20598">MTARSHQEELPGHRRTVRPCPLPPGALLGRYAEPDGGAYTDAFVAEAPGAVSLPTFIQAFYTSRALGPELLALRLLFGKAGSKACAERLAGGEADTFSAWRVEERTASQILMREVIGGATRSWLMVEPAGPTTRLYFGSAVLPVPTRQGPPRLSPLVRPLTPFHRLYSQRLLGSALTRLNAAAFRVCASQV</sequence>
<organism evidence="1 2">
    <name type="scientific">Phenylobacterium terrae</name>
    <dbReference type="NCBI Taxonomy" id="2665495"/>
    <lineage>
        <taxon>Bacteria</taxon>
        <taxon>Pseudomonadati</taxon>
        <taxon>Pseudomonadota</taxon>
        <taxon>Alphaproteobacteria</taxon>
        <taxon>Caulobacterales</taxon>
        <taxon>Caulobacteraceae</taxon>
        <taxon>Phenylobacterium</taxon>
    </lineage>
</organism>
<proteinExistence type="predicted"/>
<dbReference type="Proteomes" id="UP001597237">
    <property type="component" value="Unassembled WGS sequence"/>
</dbReference>
<evidence type="ECO:0000313" key="2">
    <source>
        <dbReference type="Proteomes" id="UP001597237"/>
    </source>
</evidence>
<keyword evidence="2" id="KW-1185">Reference proteome</keyword>
<evidence type="ECO:0008006" key="3">
    <source>
        <dbReference type="Google" id="ProtNLM"/>
    </source>
</evidence>
<accession>A0ABW4MWA5</accession>